<evidence type="ECO:0000313" key="2">
    <source>
        <dbReference type="EMBL" id="JAE15633.1"/>
    </source>
</evidence>
<accession>A0A0A9G4T6</accession>
<reference evidence="2" key="1">
    <citation type="submission" date="2014-09" db="EMBL/GenBank/DDBJ databases">
        <authorList>
            <person name="Magalhaes I.L.F."/>
            <person name="Oliveira U."/>
            <person name="Santos F.R."/>
            <person name="Vidigal T.H.D.A."/>
            <person name="Brescovit A.D."/>
            <person name="Santos A.J."/>
        </authorList>
    </citation>
    <scope>NUCLEOTIDE SEQUENCE</scope>
    <source>
        <tissue evidence="2">Shoot tissue taken approximately 20 cm above the soil surface</tissue>
    </source>
</reference>
<dbReference type="EMBL" id="GBRH01182263">
    <property type="protein sequence ID" value="JAE15633.1"/>
    <property type="molecule type" value="Transcribed_RNA"/>
</dbReference>
<organism evidence="2">
    <name type="scientific">Arundo donax</name>
    <name type="common">Giant reed</name>
    <name type="synonym">Donax arundinaceus</name>
    <dbReference type="NCBI Taxonomy" id="35708"/>
    <lineage>
        <taxon>Eukaryota</taxon>
        <taxon>Viridiplantae</taxon>
        <taxon>Streptophyta</taxon>
        <taxon>Embryophyta</taxon>
        <taxon>Tracheophyta</taxon>
        <taxon>Spermatophyta</taxon>
        <taxon>Magnoliopsida</taxon>
        <taxon>Liliopsida</taxon>
        <taxon>Poales</taxon>
        <taxon>Poaceae</taxon>
        <taxon>PACMAD clade</taxon>
        <taxon>Arundinoideae</taxon>
        <taxon>Arundineae</taxon>
        <taxon>Arundo</taxon>
    </lineage>
</organism>
<sequence length="20" mass="2301">MTTKIPRPLPPSIPLSPLWR</sequence>
<dbReference type="AlphaFoldDB" id="A0A0A9G4T6"/>
<reference evidence="2" key="2">
    <citation type="journal article" date="2015" name="Data Brief">
        <title>Shoot transcriptome of the giant reed, Arundo donax.</title>
        <authorList>
            <person name="Barrero R.A."/>
            <person name="Guerrero F.D."/>
            <person name="Moolhuijzen P."/>
            <person name="Goolsby J.A."/>
            <person name="Tidwell J."/>
            <person name="Bellgard S.E."/>
            <person name="Bellgard M.I."/>
        </authorList>
    </citation>
    <scope>NUCLEOTIDE SEQUENCE</scope>
    <source>
        <tissue evidence="2">Shoot tissue taken approximately 20 cm above the soil surface</tissue>
    </source>
</reference>
<evidence type="ECO:0000256" key="1">
    <source>
        <dbReference type="SAM" id="MobiDB-lite"/>
    </source>
</evidence>
<protein>
    <submittedName>
        <fullName evidence="2">Uncharacterized protein</fullName>
    </submittedName>
</protein>
<proteinExistence type="predicted"/>
<feature type="region of interest" description="Disordered" evidence="1">
    <location>
        <begin position="1"/>
        <end position="20"/>
    </location>
</feature>
<name>A0A0A9G4T6_ARUDO</name>